<evidence type="ECO:0000313" key="7">
    <source>
        <dbReference type="EMBL" id="CAK9279184.1"/>
    </source>
</evidence>
<sequence>MEERIRKQHHHHHVWMVSSMLAMVICLSAGLYGLMGVVLQDGWFHYCPKPSVFLQQLAANTRSEFQEAVQYHQHRSILPNRVSSQGPEGEAEEEESCMGRYVHVYDLPPFFNQKLVDDCLSADPPWVYTHCEDLTNRGLGERISNNIFSDSKKNDSDLYDNVLALPGLQDAWYKTNQFTLELIYHERFKHYDCLTDDPDKAIFTYIPFYSALDLTPKLFGDGVSSNAAARDRACQRLIGWLQASRHWERTGGKNHVLLLGRIVWDYTRREFDDHGWGNPLLSFPEMENVTKLSIEISPTREDQGSGIPYPTAFHPSSDAQIASWQTRVSSSKRETLVVFAGVPRSDNKRVVGSSIRSELMKQCSNYSQPPHNNNNNNKMCSLLSCSVIDCERNPQLLMEAFLNAVFCLQPPGDSATRKGVFDCLIAGGIPVFFNPETAYMQYHWHLPQNGSSYSVFFPREAVVNGNVDVIQELQRIPRSAIASMQHTINSFLPNLLYSKPGSNLTTPDAFDISVQNLLHRFRQN</sequence>
<comment type="similarity">
    <text evidence="2">Belongs to the glycosyltransferase 47 family.</text>
</comment>
<evidence type="ECO:0000256" key="4">
    <source>
        <dbReference type="ARBA" id="ARBA00023034"/>
    </source>
</evidence>
<organism evidence="7 8">
    <name type="scientific">Sphagnum jensenii</name>
    <dbReference type="NCBI Taxonomy" id="128206"/>
    <lineage>
        <taxon>Eukaryota</taxon>
        <taxon>Viridiplantae</taxon>
        <taxon>Streptophyta</taxon>
        <taxon>Embryophyta</taxon>
        <taxon>Bryophyta</taxon>
        <taxon>Sphagnophytina</taxon>
        <taxon>Sphagnopsida</taxon>
        <taxon>Sphagnales</taxon>
        <taxon>Sphagnaceae</taxon>
        <taxon>Sphagnum</taxon>
    </lineage>
</organism>
<evidence type="ECO:0000256" key="5">
    <source>
        <dbReference type="SAM" id="Phobius"/>
    </source>
</evidence>
<gene>
    <name evidence="7" type="ORF">CSSPJE1EN1_LOCUS24662</name>
</gene>
<dbReference type="InterPro" id="IPR040911">
    <property type="entry name" value="Exostosin_GT47"/>
</dbReference>
<keyword evidence="5" id="KW-0472">Membrane</keyword>
<dbReference type="PANTHER" id="PTHR11062:SF375">
    <property type="entry name" value="EXOSTOSIN GT47 DOMAIN-CONTAINING PROTEIN"/>
    <property type="match status" value="1"/>
</dbReference>
<evidence type="ECO:0000256" key="1">
    <source>
        <dbReference type="ARBA" id="ARBA00004323"/>
    </source>
</evidence>
<keyword evidence="3" id="KW-0735">Signal-anchor</keyword>
<name>A0ABP0XJ93_9BRYO</name>
<dbReference type="PANTHER" id="PTHR11062">
    <property type="entry name" value="EXOSTOSIN HEPARAN SULFATE GLYCOSYLTRANSFERASE -RELATED"/>
    <property type="match status" value="1"/>
</dbReference>
<protein>
    <recommendedName>
        <fullName evidence="6">Exostosin GT47 domain-containing protein</fullName>
    </recommendedName>
</protein>
<dbReference type="Pfam" id="PF03016">
    <property type="entry name" value="Exostosin_GT47"/>
    <property type="match status" value="1"/>
</dbReference>
<comment type="subcellular location">
    <subcellularLocation>
        <location evidence="1">Golgi apparatus membrane</location>
        <topology evidence="1">Single-pass type II membrane protein</topology>
    </subcellularLocation>
</comment>
<dbReference type="Proteomes" id="UP001497444">
    <property type="component" value="Chromosome 9"/>
</dbReference>
<reference evidence="7" key="1">
    <citation type="submission" date="2024-02" db="EMBL/GenBank/DDBJ databases">
        <authorList>
            <consortium name="ELIXIR-Norway"/>
            <consortium name="Elixir Norway"/>
        </authorList>
    </citation>
    <scope>NUCLEOTIDE SEQUENCE</scope>
</reference>
<evidence type="ECO:0000256" key="3">
    <source>
        <dbReference type="ARBA" id="ARBA00022968"/>
    </source>
</evidence>
<accession>A0ABP0XJ93</accession>
<feature type="transmembrane region" description="Helical" evidence="5">
    <location>
        <begin position="20"/>
        <end position="39"/>
    </location>
</feature>
<keyword evidence="4" id="KW-0333">Golgi apparatus</keyword>
<evidence type="ECO:0000256" key="2">
    <source>
        <dbReference type="ARBA" id="ARBA00010271"/>
    </source>
</evidence>
<dbReference type="EMBL" id="OZ020104">
    <property type="protein sequence ID" value="CAK9279184.1"/>
    <property type="molecule type" value="Genomic_DNA"/>
</dbReference>
<feature type="domain" description="Exostosin GT47" evidence="6">
    <location>
        <begin position="97"/>
        <end position="471"/>
    </location>
</feature>
<keyword evidence="5" id="KW-0812">Transmembrane</keyword>
<keyword evidence="8" id="KW-1185">Reference proteome</keyword>
<evidence type="ECO:0000259" key="6">
    <source>
        <dbReference type="Pfam" id="PF03016"/>
    </source>
</evidence>
<keyword evidence="5" id="KW-1133">Transmembrane helix</keyword>
<evidence type="ECO:0000313" key="8">
    <source>
        <dbReference type="Proteomes" id="UP001497444"/>
    </source>
</evidence>
<proteinExistence type="inferred from homology"/>
<dbReference type="InterPro" id="IPR004263">
    <property type="entry name" value="Exostosin"/>
</dbReference>